<comment type="caution">
    <text evidence="2">The sequence shown here is derived from an EMBL/GenBank/DDBJ whole genome shotgun (WGS) entry which is preliminary data.</text>
</comment>
<name>X6P9Z0_RETFI</name>
<evidence type="ECO:0000259" key="1">
    <source>
        <dbReference type="Pfam" id="PF22697"/>
    </source>
</evidence>
<dbReference type="SUPFAM" id="SSF50729">
    <property type="entry name" value="PH domain-like"/>
    <property type="match status" value="1"/>
</dbReference>
<proteinExistence type="predicted"/>
<accession>X6P9Z0</accession>
<dbReference type="AlphaFoldDB" id="X6P9Z0"/>
<organism evidence="2 3">
    <name type="scientific">Reticulomyxa filosa</name>
    <dbReference type="NCBI Taxonomy" id="46433"/>
    <lineage>
        <taxon>Eukaryota</taxon>
        <taxon>Sar</taxon>
        <taxon>Rhizaria</taxon>
        <taxon>Retaria</taxon>
        <taxon>Foraminifera</taxon>
        <taxon>Monothalamids</taxon>
        <taxon>Reticulomyxidae</taxon>
        <taxon>Reticulomyxa</taxon>
    </lineage>
</organism>
<protein>
    <recommendedName>
        <fullName evidence="1">SOS1/NGEF-like PH domain-containing protein</fullName>
    </recommendedName>
</protein>
<evidence type="ECO:0000313" key="2">
    <source>
        <dbReference type="EMBL" id="ETO34864.1"/>
    </source>
</evidence>
<sequence>MDGRTCLFICVCLNSNFWYHELRQIVGEPTLTMYVVYAITSRMSRYHRILKRCHDCWNDDMENHEKLMDTIKHFELLYAQSKNITFSKKKNKKKIGLKSIESQLQLIPIENLISEMQNETLLKRGRMLIRSGDLKMESVRRITRRKQQKMRHVMLFNDCLVWCGHQKKSKNGQIYVWKGMQSLTAENFEYKPTHGIKQGFIFGSTKTAHVQVLCTAVEQTEWIRDIEVCVNLCKKPTEVISVNTQKPNIVRVNVLLDLCLPHKQLGEYLTNTTGWSEDKAFEKLSMSRMHLWSAMTSLFDDVMYFL</sequence>
<feature type="domain" description="SOS1/NGEF-like PH" evidence="1">
    <location>
        <begin position="126"/>
        <end position="227"/>
    </location>
</feature>
<dbReference type="InterPro" id="IPR055251">
    <property type="entry name" value="SOS1_NGEF_PH"/>
</dbReference>
<evidence type="ECO:0000313" key="3">
    <source>
        <dbReference type="Proteomes" id="UP000023152"/>
    </source>
</evidence>
<gene>
    <name evidence="2" type="ORF">RFI_02219</name>
</gene>
<reference evidence="2 3" key="1">
    <citation type="journal article" date="2013" name="Curr. Biol.">
        <title>The Genome of the Foraminiferan Reticulomyxa filosa.</title>
        <authorList>
            <person name="Glockner G."/>
            <person name="Hulsmann N."/>
            <person name="Schleicher M."/>
            <person name="Noegel A.A."/>
            <person name="Eichinger L."/>
            <person name="Gallinger C."/>
            <person name="Pawlowski J."/>
            <person name="Sierra R."/>
            <person name="Euteneuer U."/>
            <person name="Pillet L."/>
            <person name="Moustafa A."/>
            <person name="Platzer M."/>
            <person name="Groth M."/>
            <person name="Szafranski K."/>
            <person name="Schliwa M."/>
        </authorList>
    </citation>
    <scope>NUCLEOTIDE SEQUENCE [LARGE SCALE GENOMIC DNA]</scope>
</reference>
<dbReference type="Proteomes" id="UP000023152">
    <property type="component" value="Unassembled WGS sequence"/>
</dbReference>
<dbReference type="Gene3D" id="2.30.29.30">
    <property type="entry name" value="Pleckstrin-homology domain (PH domain)/Phosphotyrosine-binding domain (PTB)"/>
    <property type="match status" value="1"/>
</dbReference>
<dbReference type="Pfam" id="PF22697">
    <property type="entry name" value="SOS1_NGEF_PH"/>
    <property type="match status" value="1"/>
</dbReference>
<keyword evidence="3" id="KW-1185">Reference proteome</keyword>
<dbReference type="EMBL" id="ASPP01002216">
    <property type="protein sequence ID" value="ETO34864.1"/>
    <property type="molecule type" value="Genomic_DNA"/>
</dbReference>
<dbReference type="InterPro" id="IPR011993">
    <property type="entry name" value="PH-like_dom_sf"/>
</dbReference>